<sequence>MADNGQFAAEEKTQKLVERIAKGFIVETMDDMDEGYLKALKQTLTITGDTELLSVPPLLTVYKNAPTLNRKITALAVIQDEIAHAHVAYTLLEDLGVDTTDLLYFRSPEKWKNPYAFDYKLNNFVELGVFNAFYDRAGYTLLEDVGEHTSFGPWKRALVKVGKEELFHLRNGESIMKEAMKNPETRVQVEAAVNWMFLMALEFFGVADELKSRTAQLDYKLKGKSNDELRQVWLSKCVPFCESIGVKVPAHYDEEAGKYVIDVAFPAKLDKEQRKWLVDQPDTWENVIKRFKERGPENQEFVERVRKGYHDYQKMREVS</sequence>
<proteinExistence type="predicted"/>
<dbReference type="RefSeq" id="WP_347435979.1">
    <property type="nucleotide sequence ID" value="NZ_CP089291.1"/>
</dbReference>
<reference evidence="1" key="1">
    <citation type="submission" date="2021-12" db="EMBL/GenBank/DDBJ databases">
        <title>Alicyclobacillaceae gen. nov., sp. nov., isolated from chalcocite enrichment system.</title>
        <authorList>
            <person name="Jiang Z."/>
        </authorList>
    </citation>
    <scope>NUCLEOTIDE SEQUENCE</scope>
    <source>
        <strain evidence="1">MYW30-H2</strain>
    </source>
</reference>
<dbReference type="Pfam" id="PF05138">
    <property type="entry name" value="PaaA_PaaC"/>
    <property type="match status" value="1"/>
</dbReference>
<dbReference type="Gene3D" id="1.20.1260.10">
    <property type="match status" value="1"/>
</dbReference>
<dbReference type="InterPro" id="IPR007814">
    <property type="entry name" value="PaaA_PaaC"/>
</dbReference>
<evidence type="ECO:0000313" key="2">
    <source>
        <dbReference type="Proteomes" id="UP000830167"/>
    </source>
</evidence>
<keyword evidence="2" id="KW-1185">Reference proteome</keyword>
<dbReference type="EMBL" id="CP089291">
    <property type="protein sequence ID" value="UOF89291.1"/>
    <property type="molecule type" value="Genomic_DNA"/>
</dbReference>
<dbReference type="SUPFAM" id="SSF47240">
    <property type="entry name" value="Ferritin-like"/>
    <property type="match status" value="1"/>
</dbReference>
<dbReference type="PANTHER" id="PTHR30458">
    <property type="entry name" value="PHENYLACETIC ACID DEGRADATION PROTEIN PAA"/>
    <property type="match status" value="1"/>
</dbReference>
<dbReference type="Proteomes" id="UP000830167">
    <property type="component" value="Chromosome"/>
</dbReference>
<organism evidence="1 2">
    <name type="scientific">Fodinisporobacter ferrooxydans</name>
    <dbReference type="NCBI Taxonomy" id="2901836"/>
    <lineage>
        <taxon>Bacteria</taxon>
        <taxon>Bacillati</taxon>
        <taxon>Bacillota</taxon>
        <taxon>Bacilli</taxon>
        <taxon>Bacillales</taxon>
        <taxon>Alicyclobacillaceae</taxon>
        <taxon>Fodinisporobacter</taxon>
    </lineage>
</organism>
<dbReference type="InterPro" id="IPR012347">
    <property type="entry name" value="Ferritin-like"/>
</dbReference>
<gene>
    <name evidence="1" type="ORF">LSG31_15460</name>
</gene>
<dbReference type="PANTHER" id="PTHR30458:SF0">
    <property type="entry name" value="1,2-PHENYLACETYL-COA EPOXIDASE, SUBUNIT C"/>
    <property type="match status" value="1"/>
</dbReference>
<accession>A0ABY4CFH8</accession>
<dbReference type="InterPro" id="IPR052703">
    <property type="entry name" value="Aromatic_CoA_ox/epox"/>
</dbReference>
<protein>
    <submittedName>
        <fullName evidence="1">Phenylacetate-CoA oxygenase subunit PaaI</fullName>
    </submittedName>
</protein>
<name>A0ABY4CFH8_9BACL</name>
<evidence type="ECO:0000313" key="1">
    <source>
        <dbReference type="EMBL" id="UOF89291.1"/>
    </source>
</evidence>
<dbReference type="InterPro" id="IPR009078">
    <property type="entry name" value="Ferritin-like_SF"/>
</dbReference>